<keyword evidence="1" id="KW-1015">Disulfide bond</keyword>
<name>A0A1H0I405_9ACTN</name>
<keyword evidence="5" id="KW-1185">Reference proteome</keyword>
<protein>
    <submittedName>
        <fullName evidence="4">Copper type II ascorbate-dependent monooxygenase, C-terminal domain</fullName>
    </submittedName>
</protein>
<feature type="compositionally biased region" description="Polar residues" evidence="2">
    <location>
        <begin position="37"/>
        <end position="46"/>
    </location>
</feature>
<dbReference type="GO" id="GO:0016715">
    <property type="term" value="F:oxidoreductase activity, acting on paired donors, with incorporation or reduction of molecular oxygen, reduced ascorbate as one donor, and incorporation of one atom of oxygen"/>
    <property type="evidence" value="ECO:0007669"/>
    <property type="project" value="InterPro"/>
</dbReference>
<dbReference type="GO" id="GO:0005507">
    <property type="term" value="F:copper ion binding"/>
    <property type="evidence" value="ECO:0007669"/>
    <property type="project" value="InterPro"/>
</dbReference>
<dbReference type="InterPro" id="IPR008977">
    <property type="entry name" value="PHM/PNGase_F_dom_sf"/>
</dbReference>
<dbReference type="Proteomes" id="UP000199004">
    <property type="component" value="Unassembled WGS sequence"/>
</dbReference>
<evidence type="ECO:0000313" key="5">
    <source>
        <dbReference type="Proteomes" id="UP000199004"/>
    </source>
</evidence>
<dbReference type="Gene3D" id="2.60.120.230">
    <property type="match status" value="1"/>
</dbReference>
<feature type="region of interest" description="Disordered" evidence="2">
    <location>
        <begin position="20"/>
        <end position="99"/>
    </location>
</feature>
<evidence type="ECO:0000256" key="2">
    <source>
        <dbReference type="SAM" id="MobiDB-lite"/>
    </source>
</evidence>
<evidence type="ECO:0000313" key="4">
    <source>
        <dbReference type="EMBL" id="SDO26123.1"/>
    </source>
</evidence>
<keyword evidence="4" id="KW-0560">Oxidoreductase</keyword>
<dbReference type="InterPro" id="IPR036939">
    <property type="entry name" value="Cu2_ascorb_mOase_N_sf"/>
</dbReference>
<dbReference type="EMBL" id="FNIC01000007">
    <property type="protein sequence ID" value="SDO26123.1"/>
    <property type="molecule type" value="Genomic_DNA"/>
</dbReference>
<feature type="chain" id="PRO_5039163830" evidence="3">
    <location>
        <begin position="24"/>
        <end position="412"/>
    </location>
</feature>
<evidence type="ECO:0000256" key="3">
    <source>
        <dbReference type="SAM" id="SignalP"/>
    </source>
</evidence>
<organism evidence="4 5">
    <name type="scientific">Nocardioides szechwanensis</name>
    <dbReference type="NCBI Taxonomy" id="1005944"/>
    <lineage>
        <taxon>Bacteria</taxon>
        <taxon>Bacillati</taxon>
        <taxon>Actinomycetota</taxon>
        <taxon>Actinomycetes</taxon>
        <taxon>Propionibacteriales</taxon>
        <taxon>Nocardioidaceae</taxon>
        <taxon>Nocardioides</taxon>
    </lineage>
</organism>
<accession>A0A1H0I405</accession>
<dbReference type="OrthoDB" id="9786191at2"/>
<dbReference type="RefSeq" id="WP_143016239.1">
    <property type="nucleotide sequence ID" value="NZ_BKAE01000009.1"/>
</dbReference>
<dbReference type="AlphaFoldDB" id="A0A1H0I405"/>
<dbReference type="Gene3D" id="2.60.120.310">
    <property type="entry name" value="Copper type II, ascorbate-dependent monooxygenase, N-terminal domain"/>
    <property type="match status" value="1"/>
</dbReference>
<sequence length="412" mass="44614">MSRRHTTWVAAALLGLVLSGCSASDDPEPQAAREPSASDTQATETPSVDPGAEPTDPPSSHHPDVKPAKLKPLRKGERRVTMTMPETYTPSPPTGTGTDDYRCFLLDPHIARDSYLTGTNVVPGNPDVVHHVILFRILPEQVAQAEAKDAETADQGWTCFGGTGLEGEFGDIEDAPWLGAWAPGGDETMVRDGYGVDLPRGSRVVMQVHYNLLAGASPDMSSTQIRVSPRKPGITQLHTFLLPAPVEMPCRPGRDDGPLCDREASLADARVRFGPSGGGLAQALHLLCGTPVVASDTTMCLRTIGRGMTITAAAGHMHLLGRRITIETNPGTPEARTVLDIKPWDFDDQGSRRVRPIHLDPFDTVKVTCTHAQWLRDKLPAFETQREDKYVVWGEGTTDEMCLGTLTVAYDE</sequence>
<keyword evidence="4" id="KW-0503">Monooxygenase</keyword>
<dbReference type="STRING" id="1005944.SAMN05192576_3675"/>
<proteinExistence type="predicted"/>
<dbReference type="SUPFAM" id="SSF49742">
    <property type="entry name" value="PHM/PNGase F"/>
    <property type="match status" value="2"/>
</dbReference>
<dbReference type="InterPro" id="IPR014784">
    <property type="entry name" value="Cu2_ascorb_mOase-like_C"/>
</dbReference>
<gene>
    <name evidence="4" type="ORF">SAMN05192576_3675</name>
</gene>
<evidence type="ECO:0000256" key="1">
    <source>
        <dbReference type="ARBA" id="ARBA00023157"/>
    </source>
</evidence>
<dbReference type="PROSITE" id="PS51257">
    <property type="entry name" value="PROKAR_LIPOPROTEIN"/>
    <property type="match status" value="1"/>
</dbReference>
<keyword evidence="3" id="KW-0732">Signal</keyword>
<feature type="signal peptide" evidence="3">
    <location>
        <begin position="1"/>
        <end position="23"/>
    </location>
</feature>
<reference evidence="4 5" key="1">
    <citation type="submission" date="2016-10" db="EMBL/GenBank/DDBJ databases">
        <authorList>
            <person name="de Groot N.N."/>
        </authorList>
    </citation>
    <scope>NUCLEOTIDE SEQUENCE [LARGE SCALE GENOMIC DNA]</scope>
    <source>
        <strain evidence="4 5">CGMCC 1.11147</strain>
    </source>
</reference>